<dbReference type="PANTHER" id="PTHR33308">
    <property type="entry name" value="PEPTIDOGLYCAN HYDROLASE FLGJ"/>
    <property type="match status" value="1"/>
</dbReference>
<dbReference type="SUPFAM" id="SSF54001">
    <property type="entry name" value="Cysteine proteinases"/>
    <property type="match status" value="1"/>
</dbReference>
<gene>
    <name evidence="6" type="ORF">BCR25_16030</name>
</gene>
<dbReference type="SMART" id="SM00047">
    <property type="entry name" value="LYZ2"/>
    <property type="match status" value="1"/>
</dbReference>
<feature type="signal peptide" evidence="4">
    <location>
        <begin position="1"/>
        <end position="24"/>
    </location>
</feature>
<keyword evidence="4" id="KW-0732">Signal</keyword>
<dbReference type="Gene3D" id="1.10.530.10">
    <property type="match status" value="1"/>
</dbReference>
<dbReference type="OrthoDB" id="977752at2"/>
<evidence type="ECO:0000256" key="4">
    <source>
        <dbReference type="SAM" id="SignalP"/>
    </source>
</evidence>
<dbReference type="AlphaFoldDB" id="A0A1E5H134"/>
<dbReference type="Pfam" id="PF05257">
    <property type="entry name" value="CHAP"/>
    <property type="match status" value="1"/>
</dbReference>
<keyword evidence="2" id="KW-0378">Hydrolase</keyword>
<dbReference type="PANTHER" id="PTHR33308:SF9">
    <property type="entry name" value="PEPTIDOGLYCAN HYDROLASE FLGJ"/>
    <property type="match status" value="1"/>
</dbReference>
<evidence type="ECO:0000256" key="2">
    <source>
        <dbReference type="ARBA" id="ARBA00022801"/>
    </source>
</evidence>
<feature type="region of interest" description="Disordered" evidence="3">
    <location>
        <begin position="38"/>
        <end position="111"/>
    </location>
</feature>
<feature type="compositionally biased region" description="Low complexity" evidence="3">
    <location>
        <begin position="54"/>
        <end position="69"/>
    </location>
</feature>
<dbReference type="EMBL" id="MIJY01000005">
    <property type="protein sequence ID" value="OEG18707.1"/>
    <property type="molecule type" value="Genomic_DNA"/>
</dbReference>
<dbReference type="InterPro" id="IPR002901">
    <property type="entry name" value="MGlyc_endo_b_GlcNAc-like_dom"/>
</dbReference>
<dbReference type="Pfam" id="PF01832">
    <property type="entry name" value="Glucosaminidase"/>
    <property type="match status" value="1"/>
</dbReference>
<dbReference type="GO" id="GO:0004040">
    <property type="term" value="F:amidase activity"/>
    <property type="evidence" value="ECO:0007669"/>
    <property type="project" value="InterPro"/>
</dbReference>
<sequence>MKKVLTLFSAILIFSSTFPVPGFAENVDRNLIIESDSAVGLPEETNTSETPTKETSSQSIESSESTIESSRPKETTESSEEIIESVVQEQPVTTPTNQIDPVYESPQEPVVENETTITVTPESIHFEKNQTTEEFVVKVGDQARKVGKEKNLFASIMIAQAILESSSGSSQLAQEPYNNLFGIKGEYKGQSVTFLTFEDDGSGNYYQINSVFCQYPSAKESFEDYSTLLTDGVEWNPTIYKGAWKDVAKTYQNATQALTGVYATDTLYNQKLNGLIETYNLTQYDHEKGEIGTGGDFEPYNNVNYDEGNSYAPLNCTQYAYNRITQLGGYVDLDMGNGADWGATGATRGYEVSNTPKAGTAVSFAPGVLGADPIYGHVAFLEKVNEDGSILISEMNAVGLGVVSTRTISAEYVGMLMYITPK</sequence>
<feature type="domain" description="Peptidase C51" evidence="5">
    <location>
        <begin position="291"/>
        <end position="420"/>
    </location>
</feature>
<accession>A0A1E5H134</accession>
<dbReference type="InterPro" id="IPR051056">
    <property type="entry name" value="Glycosyl_Hydrolase_73"/>
</dbReference>
<dbReference type="Proteomes" id="UP000095094">
    <property type="component" value="Unassembled WGS sequence"/>
</dbReference>
<dbReference type="Gene3D" id="3.90.1720.10">
    <property type="entry name" value="endopeptidase domain like (from Nostoc punctiforme)"/>
    <property type="match status" value="1"/>
</dbReference>
<dbReference type="PROSITE" id="PS50911">
    <property type="entry name" value="CHAP"/>
    <property type="match status" value="1"/>
</dbReference>
<keyword evidence="7" id="KW-1185">Reference proteome</keyword>
<name>A0A1E5H134_9ENTE</name>
<dbReference type="RefSeq" id="WP_069662556.1">
    <property type="nucleotide sequence ID" value="NZ_JBHUJJ010000002.1"/>
</dbReference>
<reference evidence="7" key="1">
    <citation type="submission" date="2016-09" db="EMBL/GenBank/DDBJ databases">
        <authorList>
            <person name="Gulvik C.A."/>
        </authorList>
    </citation>
    <scope>NUCLEOTIDE SEQUENCE [LARGE SCALE GENOMIC DNA]</scope>
    <source>
        <strain evidence="7">LMG 8895</strain>
    </source>
</reference>
<evidence type="ECO:0000256" key="3">
    <source>
        <dbReference type="SAM" id="MobiDB-lite"/>
    </source>
</evidence>
<evidence type="ECO:0000313" key="7">
    <source>
        <dbReference type="Proteomes" id="UP000095094"/>
    </source>
</evidence>
<dbReference type="Gene3D" id="4.10.80.30">
    <property type="entry name" value="DNA polymerase, domain 6"/>
    <property type="match status" value="1"/>
</dbReference>
<organism evidence="6 7">
    <name type="scientific">Enterococcus termitis</name>
    <dbReference type="NCBI Taxonomy" id="332950"/>
    <lineage>
        <taxon>Bacteria</taxon>
        <taxon>Bacillati</taxon>
        <taxon>Bacillota</taxon>
        <taxon>Bacilli</taxon>
        <taxon>Lactobacillales</taxon>
        <taxon>Enterococcaceae</taxon>
        <taxon>Enterococcus</taxon>
    </lineage>
</organism>
<comment type="similarity">
    <text evidence="1">Belongs to the glycosyl hydrolase 73 family.</text>
</comment>
<comment type="caution">
    <text evidence="6">The sequence shown here is derived from an EMBL/GenBank/DDBJ whole genome shotgun (WGS) entry which is preliminary data.</text>
</comment>
<feature type="chain" id="PRO_5009178014" description="Peptidase C51 domain-containing protein" evidence="4">
    <location>
        <begin position="25"/>
        <end position="422"/>
    </location>
</feature>
<protein>
    <recommendedName>
        <fullName evidence="5">Peptidase C51 domain-containing protein</fullName>
    </recommendedName>
</protein>
<proteinExistence type="inferred from homology"/>
<dbReference type="InterPro" id="IPR007921">
    <property type="entry name" value="CHAP_dom"/>
</dbReference>
<dbReference type="InterPro" id="IPR038765">
    <property type="entry name" value="Papain-like_cys_pep_sf"/>
</dbReference>
<evidence type="ECO:0000259" key="5">
    <source>
        <dbReference type="PROSITE" id="PS50911"/>
    </source>
</evidence>
<evidence type="ECO:0000313" key="6">
    <source>
        <dbReference type="EMBL" id="OEG18707.1"/>
    </source>
</evidence>
<evidence type="ECO:0000256" key="1">
    <source>
        <dbReference type="ARBA" id="ARBA00010266"/>
    </source>
</evidence>